<reference evidence="1 2" key="1">
    <citation type="submission" date="2014-04" db="EMBL/GenBank/DDBJ databases">
        <title>Draft genome sequence of Photobacterium halotolerans S2753: a solonamide, ngercheumicin and holomycin producer.</title>
        <authorList>
            <person name="Machado H.R."/>
            <person name="Gram L."/>
        </authorList>
    </citation>
    <scope>NUCLEOTIDE SEQUENCE [LARGE SCALE GENOMIC DNA]</scope>
    <source>
        <strain evidence="1 2">S2753</strain>
    </source>
</reference>
<sequence length="96" mass="10511">MMPSAITEALERAIQSLMTEGKEPTVALVKARLREPLPMPVIIQAIKSWKQHAKVPKITETQAAPVSDSERIAQLEAQVATLTTRLAALEQVIQAK</sequence>
<keyword evidence="2" id="KW-1185">Reference proteome</keyword>
<organism evidence="1 2">
    <name type="scientific">Photobacterium galatheae</name>
    <dbReference type="NCBI Taxonomy" id="1654360"/>
    <lineage>
        <taxon>Bacteria</taxon>
        <taxon>Pseudomonadati</taxon>
        <taxon>Pseudomonadota</taxon>
        <taxon>Gammaproteobacteria</taxon>
        <taxon>Vibrionales</taxon>
        <taxon>Vibrionaceae</taxon>
        <taxon>Photobacterium</taxon>
    </lineage>
</organism>
<comment type="caution">
    <text evidence="1">The sequence shown here is derived from an EMBL/GenBank/DDBJ whole genome shotgun (WGS) entry which is preliminary data.</text>
</comment>
<gene>
    <name evidence="1" type="ORF">EA58_18590</name>
</gene>
<evidence type="ECO:0000313" key="1">
    <source>
        <dbReference type="EMBL" id="KDM90181.1"/>
    </source>
</evidence>
<dbReference type="AlphaFoldDB" id="A0A066RM73"/>
<proteinExistence type="predicted"/>
<dbReference type="Proteomes" id="UP000027192">
    <property type="component" value="Unassembled WGS sequence"/>
</dbReference>
<dbReference type="EMBL" id="JMIB01000037">
    <property type="protein sequence ID" value="KDM90181.1"/>
    <property type="molecule type" value="Genomic_DNA"/>
</dbReference>
<name>A0A066RM73_9GAMM</name>
<protein>
    <recommendedName>
        <fullName evidence="3">KfrA N-terminal DNA-binding domain-containing protein</fullName>
    </recommendedName>
</protein>
<dbReference type="RefSeq" id="WP_200872201.1">
    <property type="nucleotide sequence ID" value="NZ_JAGSGC010000019.1"/>
</dbReference>
<evidence type="ECO:0008006" key="3">
    <source>
        <dbReference type="Google" id="ProtNLM"/>
    </source>
</evidence>
<accession>A0A066RM73</accession>
<evidence type="ECO:0000313" key="2">
    <source>
        <dbReference type="Proteomes" id="UP000027192"/>
    </source>
</evidence>